<reference evidence="1" key="1">
    <citation type="submission" date="2022-07" db="EMBL/GenBank/DDBJ databases">
        <title>Phylogenomic reconstructions and comparative analyses of Kickxellomycotina fungi.</title>
        <authorList>
            <person name="Reynolds N.K."/>
            <person name="Stajich J.E."/>
            <person name="Barry K."/>
            <person name="Grigoriev I.V."/>
            <person name="Crous P."/>
            <person name="Smith M.E."/>
        </authorList>
    </citation>
    <scope>NUCLEOTIDE SEQUENCE</scope>
    <source>
        <strain evidence="1">BCRC 34780</strain>
    </source>
</reference>
<comment type="caution">
    <text evidence="1">The sequence shown here is derived from an EMBL/GenBank/DDBJ whole genome shotgun (WGS) entry which is preliminary data.</text>
</comment>
<dbReference type="EMBL" id="JANBUN010002179">
    <property type="protein sequence ID" value="KAJ2795404.1"/>
    <property type="molecule type" value="Genomic_DNA"/>
</dbReference>
<evidence type="ECO:0000313" key="2">
    <source>
        <dbReference type="Proteomes" id="UP001140087"/>
    </source>
</evidence>
<proteinExistence type="predicted"/>
<evidence type="ECO:0000313" key="1">
    <source>
        <dbReference type="EMBL" id="KAJ2795404.1"/>
    </source>
</evidence>
<sequence length="86" mass="9544">MAIFVYTAHDLVGDVVESDEMQPQWFLEAAVPYASCHPEAPLWWPAMLGGERFVARFVFDDADGIEHDIQRADDAQLAGLLALAQP</sequence>
<dbReference type="Proteomes" id="UP001140087">
    <property type="component" value="Unassembled WGS sequence"/>
</dbReference>
<organism evidence="1 2">
    <name type="scientific">Coemansia helicoidea</name>
    <dbReference type="NCBI Taxonomy" id="1286919"/>
    <lineage>
        <taxon>Eukaryota</taxon>
        <taxon>Fungi</taxon>
        <taxon>Fungi incertae sedis</taxon>
        <taxon>Zoopagomycota</taxon>
        <taxon>Kickxellomycotina</taxon>
        <taxon>Kickxellomycetes</taxon>
        <taxon>Kickxellales</taxon>
        <taxon>Kickxellaceae</taxon>
        <taxon>Coemansia</taxon>
    </lineage>
</organism>
<accession>A0ACC1KUV9</accession>
<protein>
    <submittedName>
        <fullName evidence="1">Uncharacterized protein</fullName>
    </submittedName>
</protein>
<gene>
    <name evidence="1" type="ORF">H4R21_005124</name>
</gene>
<keyword evidence="2" id="KW-1185">Reference proteome</keyword>
<name>A0ACC1KUV9_9FUNG</name>